<feature type="region of interest" description="Disordered" evidence="7">
    <location>
        <begin position="295"/>
        <end position="371"/>
    </location>
</feature>
<dbReference type="PRINTS" id="PR00320">
    <property type="entry name" value="GPROTEINBRPT"/>
</dbReference>
<feature type="domain" description="Protein kinase" evidence="9">
    <location>
        <begin position="15"/>
        <end position="267"/>
    </location>
</feature>
<evidence type="ECO:0000256" key="7">
    <source>
        <dbReference type="SAM" id="MobiDB-lite"/>
    </source>
</evidence>
<dbReference type="SUPFAM" id="SSF56112">
    <property type="entry name" value="Protein kinase-like (PK-like)"/>
    <property type="match status" value="1"/>
</dbReference>
<feature type="repeat" description="WD" evidence="5">
    <location>
        <begin position="411"/>
        <end position="452"/>
    </location>
</feature>
<keyword evidence="1 5" id="KW-0853">WD repeat</keyword>
<evidence type="ECO:0000256" key="6">
    <source>
        <dbReference type="PROSITE-ProRule" id="PRU10141"/>
    </source>
</evidence>
<gene>
    <name evidence="10" type="ORF">BBK14_23865</name>
</gene>
<evidence type="ECO:0000256" key="5">
    <source>
        <dbReference type="PROSITE-ProRule" id="PRU00221"/>
    </source>
</evidence>
<dbReference type="Gene3D" id="2.130.10.10">
    <property type="entry name" value="YVTN repeat-like/Quinoprotein amine dehydrogenase"/>
    <property type="match status" value="3"/>
</dbReference>
<keyword evidence="2" id="KW-0677">Repeat</keyword>
<evidence type="ECO:0000256" key="4">
    <source>
        <dbReference type="ARBA" id="ARBA00022840"/>
    </source>
</evidence>
<dbReference type="CDD" id="cd00200">
    <property type="entry name" value="WD40"/>
    <property type="match status" value="1"/>
</dbReference>
<dbReference type="Proteomes" id="UP000179769">
    <property type="component" value="Unassembled WGS sequence"/>
</dbReference>
<dbReference type="InterPro" id="IPR011009">
    <property type="entry name" value="Kinase-like_dom_sf"/>
</dbReference>
<evidence type="ECO:0000313" key="11">
    <source>
        <dbReference type="Proteomes" id="UP000179769"/>
    </source>
</evidence>
<dbReference type="PROSITE" id="PS50294">
    <property type="entry name" value="WD_REPEATS_REGION"/>
    <property type="match status" value="6"/>
</dbReference>
<protein>
    <recommendedName>
        <fullName evidence="9">Protein kinase domain-containing protein</fullName>
    </recommendedName>
</protein>
<evidence type="ECO:0000256" key="1">
    <source>
        <dbReference type="ARBA" id="ARBA00022574"/>
    </source>
</evidence>
<comment type="caution">
    <text evidence="10">The sequence shown here is derived from an EMBL/GenBank/DDBJ whole genome shotgun (WGS) entry which is preliminary data.</text>
</comment>
<feature type="repeat" description="WD" evidence="5">
    <location>
        <begin position="604"/>
        <end position="626"/>
    </location>
</feature>
<feature type="compositionally biased region" description="Basic and acidic residues" evidence="7">
    <location>
        <begin position="322"/>
        <end position="336"/>
    </location>
</feature>
<sequence>MMYDRAKLAAALPGYTLGDLLGAGASGFVLAGWHRGLQRDVAVKVVMRAPGRRSFADEARILAGLDHPHVVRVYDYVEAGELSLLVMEMLSGGTLTRRRAGMTPLTACAVGLAVAQALRCVHDHDVLHRDIKPDNILFDTAGRLKVADFGIAKVVAGSGPAASTVVGTPLYMAPEQFAGGQLQRATDIYALGVVLFELLTGVAPADSASIPCQGSDGPSQVGLSLGSGIPDPVATVVAGALARDPGDRPSSAYAFAFDLSRAATEAFGPNWIPRSGVPVHVDHDLMAATGMAPSRTRHAGGIHVTPLPAEPGTPPQPPGKAPEGKRADPAPDDRAPGKAPADGNTPSGAGRDPAEPEAGSRGRARRGARRSPGRRLIVTAAVLVVLLGAVGTGLAVVLGRPDGARLLGHPLSGHTDWALSAVFSPDGQIMASSDKKGEVWLWDLRDRAAPERLGRPLPGPEDGVTSLAFSPDGRTLAGSDWNGTVWLWDVTGHDPKSAPGTPLTGHVGNAWSVAFSPDGKTLASGGEDSTVRLWDVADRTAPKPLGSLTGHRGYVSSVVFSRDGLVLAAAGDDSTVVLWQLDGRAAPRRLERGLVGPSRTAAAAFSPRGRVLALGGADGVIRLWDLAIPSDPRPVGRDLAGHKSRVWSLSFAPDGHTLASGSHDNTVRLWDVADLSDVRSRGGPLTGHADWVLSVRFSPDSAVLASASTDATVRLWSIP</sequence>
<feature type="transmembrane region" description="Helical" evidence="8">
    <location>
        <begin position="376"/>
        <end position="398"/>
    </location>
</feature>
<dbReference type="SMART" id="SM00320">
    <property type="entry name" value="WD40"/>
    <property type="match status" value="7"/>
</dbReference>
<dbReference type="GO" id="GO:0005524">
    <property type="term" value="F:ATP binding"/>
    <property type="evidence" value="ECO:0007669"/>
    <property type="project" value="UniProtKB-UniRule"/>
</dbReference>
<dbReference type="InterPro" id="IPR000719">
    <property type="entry name" value="Prot_kinase_dom"/>
</dbReference>
<feature type="compositionally biased region" description="Basic residues" evidence="7">
    <location>
        <begin position="362"/>
        <end position="371"/>
    </location>
</feature>
<feature type="repeat" description="WD" evidence="5">
    <location>
        <begin position="639"/>
        <end position="680"/>
    </location>
</feature>
<dbReference type="InterPro" id="IPR008271">
    <property type="entry name" value="Ser/Thr_kinase_AS"/>
</dbReference>
<feature type="repeat" description="WD" evidence="5">
    <location>
        <begin position="548"/>
        <end position="589"/>
    </location>
</feature>
<dbReference type="Gene3D" id="1.10.510.10">
    <property type="entry name" value="Transferase(Phosphotransferase) domain 1"/>
    <property type="match status" value="1"/>
</dbReference>
<dbReference type="InterPro" id="IPR015943">
    <property type="entry name" value="WD40/YVTN_repeat-like_dom_sf"/>
</dbReference>
<dbReference type="PROSITE" id="PS00678">
    <property type="entry name" value="WD_REPEATS_1"/>
    <property type="match status" value="4"/>
</dbReference>
<dbReference type="PROSITE" id="PS00107">
    <property type="entry name" value="PROTEIN_KINASE_ATP"/>
    <property type="match status" value="1"/>
</dbReference>
<evidence type="ECO:0000256" key="3">
    <source>
        <dbReference type="ARBA" id="ARBA00022741"/>
    </source>
</evidence>
<dbReference type="GO" id="GO:0004672">
    <property type="term" value="F:protein kinase activity"/>
    <property type="evidence" value="ECO:0007669"/>
    <property type="project" value="InterPro"/>
</dbReference>
<dbReference type="InterPro" id="IPR001680">
    <property type="entry name" value="WD40_rpt"/>
</dbReference>
<dbReference type="Pfam" id="PF00069">
    <property type="entry name" value="Pkinase"/>
    <property type="match status" value="1"/>
</dbReference>
<dbReference type="CDD" id="cd14014">
    <property type="entry name" value="STKc_PknB_like"/>
    <property type="match status" value="1"/>
</dbReference>
<evidence type="ECO:0000313" key="10">
    <source>
        <dbReference type="EMBL" id="OHV23913.1"/>
    </source>
</evidence>
<dbReference type="InterPro" id="IPR017441">
    <property type="entry name" value="Protein_kinase_ATP_BS"/>
</dbReference>
<keyword evidence="8" id="KW-1133">Transmembrane helix</keyword>
<feature type="repeat" description="WD" evidence="5">
    <location>
        <begin position="685"/>
        <end position="719"/>
    </location>
</feature>
<feature type="compositionally biased region" description="Pro residues" evidence="7">
    <location>
        <begin position="308"/>
        <end position="320"/>
    </location>
</feature>
<keyword evidence="11" id="KW-1185">Reference proteome</keyword>
<feature type="binding site" evidence="6">
    <location>
        <position position="44"/>
    </location>
    <ligand>
        <name>ATP</name>
        <dbReference type="ChEBI" id="CHEBI:30616"/>
    </ligand>
</feature>
<dbReference type="PROSITE" id="PS50082">
    <property type="entry name" value="WD_REPEATS_2"/>
    <property type="match status" value="7"/>
</dbReference>
<dbReference type="SUPFAM" id="SSF50978">
    <property type="entry name" value="WD40 repeat-like"/>
    <property type="match status" value="1"/>
</dbReference>
<dbReference type="AlphaFoldDB" id="A0A1S1PM88"/>
<keyword evidence="8" id="KW-0472">Membrane</keyword>
<dbReference type="PROSITE" id="PS00108">
    <property type="entry name" value="PROTEIN_KINASE_ST"/>
    <property type="match status" value="1"/>
</dbReference>
<keyword evidence="4 6" id="KW-0067">ATP-binding</keyword>
<reference evidence="11" key="1">
    <citation type="submission" date="2016-07" db="EMBL/GenBank/DDBJ databases">
        <title>Frankia sp. NRRL B-16219 Genome sequencing.</title>
        <authorList>
            <person name="Ghodhbane-Gtari F."/>
            <person name="Swanson E."/>
            <person name="Gueddou A."/>
            <person name="Louati M."/>
            <person name="Nouioui I."/>
            <person name="Hezbri K."/>
            <person name="Abebe-Akele F."/>
            <person name="Simpson S."/>
            <person name="Morris K."/>
            <person name="Thomas K."/>
            <person name="Gtari M."/>
            <person name="Tisa L.S."/>
        </authorList>
    </citation>
    <scope>NUCLEOTIDE SEQUENCE [LARGE SCALE GENOMIC DNA]</scope>
    <source>
        <strain evidence="11">NRRL B-16219</strain>
    </source>
</reference>
<dbReference type="PROSITE" id="PS50011">
    <property type="entry name" value="PROTEIN_KINASE_DOM"/>
    <property type="match status" value="1"/>
</dbReference>
<accession>A0A1S1PM88</accession>
<dbReference type="EMBL" id="MAXA01000238">
    <property type="protein sequence ID" value="OHV23913.1"/>
    <property type="molecule type" value="Genomic_DNA"/>
</dbReference>
<feature type="repeat" description="WD" evidence="5">
    <location>
        <begin position="503"/>
        <end position="536"/>
    </location>
</feature>
<name>A0A1S1PM88_9ACTN</name>
<dbReference type="PANTHER" id="PTHR19879">
    <property type="entry name" value="TRANSCRIPTION INITIATION FACTOR TFIID"/>
    <property type="match status" value="1"/>
</dbReference>
<dbReference type="PANTHER" id="PTHR19879:SF9">
    <property type="entry name" value="TRANSCRIPTION INITIATION FACTOR TFIID SUBUNIT 5"/>
    <property type="match status" value="1"/>
</dbReference>
<feature type="repeat" description="WD" evidence="5">
    <location>
        <begin position="457"/>
        <end position="490"/>
    </location>
</feature>
<keyword evidence="8" id="KW-0812">Transmembrane</keyword>
<keyword evidence="3 6" id="KW-0547">Nucleotide-binding</keyword>
<proteinExistence type="predicted"/>
<dbReference type="InterPro" id="IPR036322">
    <property type="entry name" value="WD40_repeat_dom_sf"/>
</dbReference>
<evidence type="ECO:0000256" key="8">
    <source>
        <dbReference type="SAM" id="Phobius"/>
    </source>
</evidence>
<evidence type="ECO:0000259" key="9">
    <source>
        <dbReference type="PROSITE" id="PS50011"/>
    </source>
</evidence>
<organism evidence="10 11">
    <name type="scientific">Parafrankia soli</name>
    <dbReference type="NCBI Taxonomy" id="2599596"/>
    <lineage>
        <taxon>Bacteria</taxon>
        <taxon>Bacillati</taxon>
        <taxon>Actinomycetota</taxon>
        <taxon>Actinomycetes</taxon>
        <taxon>Frankiales</taxon>
        <taxon>Frankiaceae</taxon>
        <taxon>Parafrankia</taxon>
    </lineage>
</organism>
<dbReference type="InterPro" id="IPR020472">
    <property type="entry name" value="WD40_PAC1"/>
</dbReference>
<dbReference type="Pfam" id="PF00400">
    <property type="entry name" value="WD40"/>
    <property type="match status" value="7"/>
</dbReference>
<dbReference type="InterPro" id="IPR019775">
    <property type="entry name" value="WD40_repeat_CS"/>
</dbReference>
<dbReference type="SMART" id="SM00220">
    <property type="entry name" value="S_TKc"/>
    <property type="match status" value="1"/>
</dbReference>
<evidence type="ECO:0000256" key="2">
    <source>
        <dbReference type="ARBA" id="ARBA00022737"/>
    </source>
</evidence>